<feature type="signal peptide" evidence="3">
    <location>
        <begin position="1"/>
        <end position="21"/>
    </location>
</feature>
<dbReference type="Gene3D" id="2.60.40.10">
    <property type="entry name" value="Immunoglobulins"/>
    <property type="match status" value="2"/>
</dbReference>
<reference evidence="5" key="3">
    <citation type="submission" date="2025-09" db="UniProtKB">
        <authorList>
            <consortium name="Ensembl"/>
        </authorList>
    </citation>
    <scope>IDENTIFICATION</scope>
</reference>
<feature type="chain" id="PRO_5044348625" description="Fibronectin type-III domain-containing protein" evidence="3">
    <location>
        <begin position="22"/>
        <end position="403"/>
    </location>
</feature>
<dbReference type="SUPFAM" id="SSF49265">
    <property type="entry name" value="Fibronectin type III"/>
    <property type="match status" value="2"/>
</dbReference>
<evidence type="ECO:0000256" key="1">
    <source>
        <dbReference type="SAM" id="MobiDB-lite"/>
    </source>
</evidence>
<keyword evidence="2" id="KW-1133">Transmembrane helix</keyword>
<reference evidence="5 6" key="1">
    <citation type="submission" date="2020-02" db="EMBL/GenBank/DDBJ databases">
        <title>Esox lucius (northern pike) genome, fEsoLuc1, primary haplotype.</title>
        <authorList>
            <person name="Myers G."/>
            <person name="Karagic N."/>
            <person name="Meyer A."/>
            <person name="Pippel M."/>
            <person name="Reichard M."/>
            <person name="Winkler S."/>
            <person name="Tracey A."/>
            <person name="Sims Y."/>
            <person name="Howe K."/>
            <person name="Rhie A."/>
            <person name="Formenti G."/>
            <person name="Durbin R."/>
            <person name="Fedrigo O."/>
            <person name="Jarvis E.D."/>
        </authorList>
    </citation>
    <scope>NUCLEOTIDE SEQUENCE [LARGE SCALE GENOMIC DNA]</scope>
</reference>
<dbReference type="Pfam" id="PF09294">
    <property type="entry name" value="Interfer-bind"/>
    <property type="match status" value="1"/>
</dbReference>
<dbReference type="Ensembl" id="ENSELUT00000103548.1">
    <property type="protein sequence ID" value="ENSELUP00000086181.1"/>
    <property type="gene ID" value="ENSELUG00000041498.1"/>
</dbReference>
<dbReference type="InterPro" id="IPR050650">
    <property type="entry name" value="Type-II_Cytokine-TF_Rcpt"/>
</dbReference>
<dbReference type="InterPro" id="IPR036116">
    <property type="entry name" value="FN3_sf"/>
</dbReference>
<dbReference type="PROSITE" id="PS50853">
    <property type="entry name" value="FN3"/>
    <property type="match status" value="1"/>
</dbReference>
<evidence type="ECO:0000259" key="4">
    <source>
        <dbReference type="PROSITE" id="PS50853"/>
    </source>
</evidence>
<proteinExistence type="predicted"/>
<dbReference type="Proteomes" id="UP000265140">
    <property type="component" value="Chromosome 20"/>
</dbReference>
<dbReference type="PANTHER" id="PTHR20859:SF85">
    <property type="entry name" value="INTERFERON ALPHA_BETA RECEPTOR 1 ISOFORM X1"/>
    <property type="match status" value="1"/>
</dbReference>
<organism evidence="5 6">
    <name type="scientific">Esox lucius</name>
    <name type="common">Northern pike</name>
    <dbReference type="NCBI Taxonomy" id="8010"/>
    <lineage>
        <taxon>Eukaryota</taxon>
        <taxon>Metazoa</taxon>
        <taxon>Chordata</taxon>
        <taxon>Craniata</taxon>
        <taxon>Vertebrata</taxon>
        <taxon>Euteleostomi</taxon>
        <taxon>Actinopterygii</taxon>
        <taxon>Neopterygii</taxon>
        <taxon>Teleostei</taxon>
        <taxon>Protacanthopterygii</taxon>
        <taxon>Esociformes</taxon>
        <taxon>Esocidae</taxon>
        <taxon>Esox</taxon>
    </lineage>
</organism>
<gene>
    <name evidence="5" type="primary">IL10RB</name>
</gene>
<feature type="domain" description="Fibronectin type-III" evidence="4">
    <location>
        <begin position="128"/>
        <end position="229"/>
    </location>
</feature>
<evidence type="ECO:0000313" key="6">
    <source>
        <dbReference type="Proteomes" id="UP000265140"/>
    </source>
</evidence>
<feature type="transmembrane region" description="Helical" evidence="2">
    <location>
        <begin position="235"/>
        <end position="258"/>
    </location>
</feature>
<dbReference type="InterPro" id="IPR013783">
    <property type="entry name" value="Ig-like_fold"/>
</dbReference>
<dbReference type="AlphaFoldDB" id="A0AAY5KBQ2"/>
<keyword evidence="2" id="KW-0812">Transmembrane</keyword>
<keyword evidence="3" id="KW-0732">Signal</keyword>
<keyword evidence="2" id="KW-0472">Membrane</keyword>
<feature type="region of interest" description="Disordered" evidence="1">
    <location>
        <begin position="322"/>
        <end position="366"/>
    </location>
</feature>
<sequence>MHLYIALVLGFLTIRNGVVLGEVPVPQNVTLSSMNTQYILIWDWDQNNTGSPATFTAEYIAKFKLARKKSPPWVSVCNGTTATFCDFTGSDLLYLGMYVFRVQASVDGLASEWVQKDFCPHKDAVLGPPSRVELAPAGNLLDVCISPPLTSTQGSMSDLLALYYRIEYWSQWDDPQGLKREVLNTSSTLVTLPGLDAWSWYCVTVQARYDYYNKASRYIAPMCMQTEGDTPHWQIFLYFLIALVVCFLLVLLLCYTGFRCYKVLKNTFYPSNQLPYHIQEYLSDSPSSDLPCLLTPDSELCCDRLSVCPEVVLLEVHVPPPVTESEQDGGRHIRQGSGDSGMYSTEGGSAQQHCCSSAGSEPIGRDQEVDSWQMAEKVQMEEIGKTPVDGVVDEGVGDLFGHC</sequence>
<dbReference type="InterPro" id="IPR015373">
    <property type="entry name" value="Interferon/interleukin_rcp_dom"/>
</dbReference>
<evidence type="ECO:0000313" key="5">
    <source>
        <dbReference type="Ensembl" id="ENSELUP00000086181.1"/>
    </source>
</evidence>
<dbReference type="InterPro" id="IPR003961">
    <property type="entry name" value="FN3_dom"/>
</dbReference>
<protein>
    <recommendedName>
        <fullName evidence="4">Fibronectin type-III domain-containing protein</fullName>
    </recommendedName>
</protein>
<evidence type="ECO:0000256" key="2">
    <source>
        <dbReference type="SAM" id="Phobius"/>
    </source>
</evidence>
<feature type="compositionally biased region" description="Polar residues" evidence="1">
    <location>
        <begin position="342"/>
        <end position="359"/>
    </location>
</feature>
<accession>A0AAY5KBQ2</accession>
<reference evidence="5" key="2">
    <citation type="submission" date="2025-08" db="UniProtKB">
        <authorList>
            <consortium name="Ensembl"/>
        </authorList>
    </citation>
    <scope>IDENTIFICATION</scope>
</reference>
<name>A0AAY5KBQ2_ESOLU</name>
<keyword evidence="6" id="KW-1185">Reference proteome</keyword>
<evidence type="ECO:0000256" key="3">
    <source>
        <dbReference type="SAM" id="SignalP"/>
    </source>
</evidence>
<dbReference type="GO" id="GO:0005886">
    <property type="term" value="C:plasma membrane"/>
    <property type="evidence" value="ECO:0007669"/>
    <property type="project" value="TreeGrafter"/>
</dbReference>
<dbReference type="GeneTree" id="ENSGT00940000158406"/>
<dbReference type="Pfam" id="PF01108">
    <property type="entry name" value="Tissue_fac"/>
    <property type="match status" value="1"/>
</dbReference>
<dbReference type="GO" id="GO:0004904">
    <property type="term" value="F:interferon receptor activity"/>
    <property type="evidence" value="ECO:0007669"/>
    <property type="project" value="TreeGrafter"/>
</dbReference>
<dbReference type="PANTHER" id="PTHR20859">
    <property type="entry name" value="INTERFERON/INTERLEUKIN RECEPTOR"/>
    <property type="match status" value="1"/>
</dbReference>